<evidence type="ECO:0000256" key="1">
    <source>
        <dbReference type="ARBA" id="ARBA00012513"/>
    </source>
</evidence>
<evidence type="ECO:0000256" key="4">
    <source>
        <dbReference type="ARBA" id="ARBA00022741"/>
    </source>
</evidence>
<dbReference type="SUPFAM" id="SSF56112">
    <property type="entry name" value="Protein kinase-like (PK-like)"/>
    <property type="match status" value="1"/>
</dbReference>
<gene>
    <name evidence="12" type="ORF">ACJMK2_015387</name>
</gene>
<keyword evidence="13" id="KW-1185">Reference proteome</keyword>
<feature type="compositionally biased region" description="Low complexity" evidence="10">
    <location>
        <begin position="304"/>
        <end position="325"/>
    </location>
</feature>
<dbReference type="InterPro" id="IPR017441">
    <property type="entry name" value="Protein_kinase_ATP_BS"/>
</dbReference>
<dbReference type="Pfam" id="PF00069">
    <property type="entry name" value="Pkinase"/>
    <property type="match status" value="2"/>
</dbReference>
<accession>A0ABD3UU18</accession>
<keyword evidence="2" id="KW-0723">Serine/threonine-protein kinase</keyword>
<feature type="compositionally biased region" description="Basic and acidic residues" evidence="10">
    <location>
        <begin position="26"/>
        <end position="35"/>
    </location>
</feature>
<feature type="compositionally biased region" description="Low complexity" evidence="10">
    <location>
        <begin position="345"/>
        <end position="368"/>
    </location>
</feature>
<evidence type="ECO:0000256" key="9">
    <source>
        <dbReference type="PROSITE-ProRule" id="PRU10141"/>
    </source>
</evidence>
<dbReference type="InterPro" id="IPR000719">
    <property type="entry name" value="Prot_kinase_dom"/>
</dbReference>
<protein>
    <recommendedName>
        <fullName evidence="1">non-specific serine/threonine protein kinase</fullName>
        <ecNumber evidence="1">2.7.11.1</ecNumber>
    </recommendedName>
</protein>
<evidence type="ECO:0000256" key="6">
    <source>
        <dbReference type="ARBA" id="ARBA00022840"/>
    </source>
</evidence>
<dbReference type="InterPro" id="IPR011009">
    <property type="entry name" value="Kinase-like_dom_sf"/>
</dbReference>
<comment type="catalytic activity">
    <reaction evidence="8">
        <text>L-seryl-[protein] + ATP = O-phospho-L-seryl-[protein] + ADP + H(+)</text>
        <dbReference type="Rhea" id="RHEA:17989"/>
        <dbReference type="Rhea" id="RHEA-COMP:9863"/>
        <dbReference type="Rhea" id="RHEA-COMP:11604"/>
        <dbReference type="ChEBI" id="CHEBI:15378"/>
        <dbReference type="ChEBI" id="CHEBI:29999"/>
        <dbReference type="ChEBI" id="CHEBI:30616"/>
        <dbReference type="ChEBI" id="CHEBI:83421"/>
        <dbReference type="ChEBI" id="CHEBI:456216"/>
        <dbReference type="EC" id="2.7.11.1"/>
    </reaction>
</comment>
<organism evidence="12 13">
    <name type="scientific">Sinanodonta woodiana</name>
    <name type="common">Chinese pond mussel</name>
    <name type="synonym">Anodonta woodiana</name>
    <dbReference type="NCBI Taxonomy" id="1069815"/>
    <lineage>
        <taxon>Eukaryota</taxon>
        <taxon>Metazoa</taxon>
        <taxon>Spiralia</taxon>
        <taxon>Lophotrochozoa</taxon>
        <taxon>Mollusca</taxon>
        <taxon>Bivalvia</taxon>
        <taxon>Autobranchia</taxon>
        <taxon>Heteroconchia</taxon>
        <taxon>Palaeoheterodonta</taxon>
        <taxon>Unionida</taxon>
        <taxon>Unionoidea</taxon>
        <taxon>Unionidae</taxon>
        <taxon>Unioninae</taxon>
        <taxon>Sinanodonta</taxon>
    </lineage>
</organism>
<proteinExistence type="predicted"/>
<dbReference type="PROSITE" id="PS50011">
    <property type="entry name" value="PROTEIN_KINASE_DOM"/>
    <property type="match status" value="1"/>
</dbReference>
<comment type="caution">
    <text evidence="12">The sequence shown here is derived from an EMBL/GenBank/DDBJ whole genome shotgun (WGS) entry which is preliminary data.</text>
</comment>
<dbReference type="PROSITE" id="PS00107">
    <property type="entry name" value="PROTEIN_KINASE_ATP"/>
    <property type="match status" value="1"/>
</dbReference>
<keyword evidence="5" id="KW-0418">Kinase</keyword>
<dbReference type="PANTHER" id="PTHR47634:SF9">
    <property type="entry name" value="PROTEIN KINASE DOMAIN-CONTAINING PROTEIN-RELATED"/>
    <property type="match status" value="1"/>
</dbReference>
<evidence type="ECO:0000256" key="7">
    <source>
        <dbReference type="ARBA" id="ARBA00047899"/>
    </source>
</evidence>
<name>A0ABD3UU18_SINWO</name>
<feature type="region of interest" description="Disordered" evidence="10">
    <location>
        <begin position="344"/>
        <end position="458"/>
    </location>
</feature>
<feature type="compositionally biased region" description="Basic residues" evidence="10">
    <location>
        <begin position="15"/>
        <end position="25"/>
    </location>
</feature>
<dbReference type="FunFam" id="1.10.510.10:FF:000275">
    <property type="entry name" value="SRSF protein kinase 2 isoform X3"/>
    <property type="match status" value="1"/>
</dbReference>
<feature type="region of interest" description="Disordered" evidence="10">
    <location>
        <begin position="304"/>
        <end position="326"/>
    </location>
</feature>
<feature type="compositionally biased region" description="Polar residues" evidence="10">
    <location>
        <begin position="475"/>
        <end position="485"/>
    </location>
</feature>
<sequence>MMSTKIPRKALAIQSRKKRSKAKPRFKNEYKKRGSSDPQKSEPVYGEEEEILGSDDDEQEDPNDYVKGGYHPVKIGDLFNNRYHIVRKLGWGHFSTVWLCWDLTAKRFVAMKVVKSAQHYTETALDEIKLLRCVRESDEEDPYRERTVQLLDDFKISGVNGTHVCMVFEVLGHNLLKLIIRSNYQGIPHENVKIIARQVLQGLHYLHSKCKIIHTDIKPENVLVCVDDDHIRKLAADAYEWQKLGVKLPGSAISTAPREKPVDPAKMSKNKKKKLKKKMKKQQQLMEIQKQQIEEVEKQRKASSIINSESSSSLQQLDSPSDSSNRNSLVIDISEVMSTENSDFVENGVNGENNNDSKKSQSNKNDNSATGSRNNNTSPTYENTSNSRELVENLKNTESNQNNIDKLKDSNENKSITSIEPTEIASEMPNIIGSEKINESQTESDQKPPLCNGLESPKEEKTLVLVGDSIVNNTCDESNMDQSPIETLPGYQAEGRTSNGDKAGRVSSPDDSAAGGDCEEVKTVVKPDPTKDVCDIPVKIADLGNACWTYHHFTEDIQTRQYRSLEVLIGAGYDSPADIWSTACMVFELATGDYLFEPHSGEDYSRDEDHLAHIIELLGPIPRTIALGGKYSREFFNRKGELRHITKLKPWSLYDVLVEKYEWDAKEAEAFASFLVPMLEFEPAKRATAEDCLRHPWLAS</sequence>
<evidence type="ECO:0000256" key="10">
    <source>
        <dbReference type="SAM" id="MobiDB-lite"/>
    </source>
</evidence>
<dbReference type="EMBL" id="JBJQND010000015">
    <property type="protein sequence ID" value="KAL3851658.1"/>
    <property type="molecule type" value="Genomic_DNA"/>
</dbReference>
<dbReference type="InterPro" id="IPR051334">
    <property type="entry name" value="SRPK"/>
</dbReference>
<feature type="region of interest" description="Disordered" evidence="10">
    <location>
        <begin position="475"/>
        <end position="518"/>
    </location>
</feature>
<keyword evidence="6 9" id="KW-0067">ATP-binding</keyword>
<evidence type="ECO:0000256" key="5">
    <source>
        <dbReference type="ARBA" id="ARBA00022777"/>
    </source>
</evidence>
<dbReference type="GO" id="GO:0005524">
    <property type="term" value="F:ATP binding"/>
    <property type="evidence" value="ECO:0007669"/>
    <property type="project" value="UniProtKB-UniRule"/>
</dbReference>
<dbReference type="Gene3D" id="3.30.200.20">
    <property type="entry name" value="Phosphorylase Kinase, domain 1"/>
    <property type="match status" value="1"/>
</dbReference>
<dbReference type="Gene3D" id="1.10.510.10">
    <property type="entry name" value="Transferase(Phosphotransferase) domain 1"/>
    <property type="match status" value="2"/>
</dbReference>
<feature type="binding site" evidence="9">
    <location>
        <position position="112"/>
    </location>
    <ligand>
        <name>ATP</name>
        <dbReference type="ChEBI" id="CHEBI:30616"/>
    </ligand>
</feature>
<dbReference type="PROSITE" id="PS00108">
    <property type="entry name" value="PROTEIN_KINASE_ST"/>
    <property type="match status" value="1"/>
</dbReference>
<dbReference type="FunFam" id="3.30.200.20:FF:000163">
    <property type="entry name" value="SRSF protein kinase 2 isoform X1"/>
    <property type="match status" value="1"/>
</dbReference>
<feature type="region of interest" description="Disordered" evidence="10">
    <location>
        <begin position="1"/>
        <end position="66"/>
    </location>
</feature>
<keyword evidence="4 9" id="KW-0547">Nucleotide-binding</keyword>
<evidence type="ECO:0000256" key="8">
    <source>
        <dbReference type="ARBA" id="ARBA00048679"/>
    </source>
</evidence>
<keyword evidence="3" id="KW-0808">Transferase</keyword>
<dbReference type="InterPro" id="IPR008271">
    <property type="entry name" value="Ser/Thr_kinase_AS"/>
</dbReference>
<evidence type="ECO:0000259" key="11">
    <source>
        <dbReference type="PROSITE" id="PS50011"/>
    </source>
</evidence>
<evidence type="ECO:0000256" key="3">
    <source>
        <dbReference type="ARBA" id="ARBA00022679"/>
    </source>
</evidence>
<feature type="compositionally biased region" description="Basic residues" evidence="10">
    <location>
        <begin position="268"/>
        <end position="281"/>
    </location>
</feature>
<feature type="domain" description="Protein kinase" evidence="11">
    <location>
        <begin position="83"/>
        <end position="698"/>
    </location>
</feature>
<feature type="compositionally biased region" description="Polar residues" evidence="10">
    <location>
        <begin position="369"/>
        <end position="404"/>
    </location>
</feature>
<dbReference type="EC" id="2.7.11.1" evidence="1"/>
<evidence type="ECO:0000313" key="13">
    <source>
        <dbReference type="Proteomes" id="UP001634394"/>
    </source>
</evidence>
<feature type="compositionally biased region" description="Acidic residues" evidence="10">
    <location>
        <begin position="45"/>
        <end position="63"/>
    </location>
</feature>
<evidence type="ECO:0000313" key="12">
    <source>
        <dbReference type="EMBL" id="KAL3851658.1"/>
    </source>
</evidence>
<reference evidence="12 13" key="1">
    <citation type="submission" date="2024-11" db="EMBL/GenBank/DDBJ databases">
        <title>Chromosome-level genome assembly of the freshwater bivalve Anodonta woodiana.</title>
        <authorList>
            <person name="Chen X."/>
        </authorList>
    </citation>
    <scope>NUCLEOTIDE SEQUENCE [LARGE SCALE GENOMIC DNA]</scope>
    <source>
        <strain evidence="12">MN2024</strain>
        <tissue evidence="12">Gills</tissue>
    </source>
</reference>
<dbReference type="PANTHER" id="PTHR47634">
    <property type="entry name" value="PROTEIN KINASE DOMAIN-CONTAINING PROTEIN-RELATED"/>
    <property type="match status" value="1"/>
</dbReference>
<dbReference type="SMART" id="SM00220">
    <property type="entry name" value="S_TKc"/>
    <property type="match status" value="1"/>
</dbReference>
<evidence type="ECO:0000256" key="2">
    <source>
        <dbReference type="ARBA" id="ARBA00022527"/>
    </source>
</evidence>
<dbReference type="Proteomes" id="UP001634394">
    <property type="component" value="Unassembled WGS sequence"/>
</dbReference>
<dbReference type="FunFam" id="1.10.510.10:FF:000642">
    <property type="entry name" value="Serine/threonine-protein kinase srpk2"/>
    <property type="match status" value="1"/>
</dbReference>
<dbReference type="GO" id="GO:0004674">
    <property type="term" value="F:protein serine/threonine kinase activity"/>
    <property type="evidence" value="ECO:0007669"/>
    <property type="project" value="UniProtKB-KW"/>
</dbReference>
<dbReference type="AlphaFoldDB" id="A0ABD3UU18"/>
<comment type="catalytic activity">
    <reaction evidence="7">
        <text>L-threonyl-[protein] + ATP = O-phospho-L-threonyl-[protein] + ADP + H(+)</text>
        <dbReference type="Rhea" id="RHEA:46608"/>
        <dbReference type="Rhea" id="RHEA-COMP:11060"/>
        <dbReference type="Rhea" id="RHEA-COMP:11605"/>
        <dbReference type="ChEBI" id="CHEBI:15378"/>
        <dbReference type="ChEBI" id="CHEBI:30013"/>
        <dbReference type="ChEBI" id="CHEBI:30616"/>
        <dbReference type="ChEBI" id="CHEBI:61977"/>
        <dbReference type="ChEBI" id="CHEBI:456216"/>
        <dbReference type="EC" id="2.7.11.1"/>
    </reaction>
</comment>
<feature type="region of interest" description="Disordered" evidence="10">
    <location>
        <begin position="252"/>
        <end position="286"/>
    </location>
</feature>